<evidence type="ECO:0008006" key="3">
    <source>
        <dbReference type="Google" id="ProtNLM"/>
    </source>
</evidence>
<dbReference type="RefSeq" id="WP_012179816.1">
    <property type="nucleotide sequence ID" value="NC_009952.1"/>
</dbReference>
<organism evidence="1 2">
    <name type="scientific">Dinoroseobacter shibae (strain DSM 16493 / NCIMB 14021 / DFL 12)</name>
    <dbReference type="NCBI Taxonomy" id="398580"/>
    <lineage>
        <taxon>Bacteria</taxon>
        <taxon>Pseudomonadati</taxon>
        <taxon>Pseudomonadota</taxon>
        <taxon>Alphaproteobacteria</taxon>
        <taxon>Rhodobacterales</taxon>
        <taxon>Roseobacteraceae</taxon>
        <taxon>Dinoroseobacter</taxon>
    </lineage>
</organism>
<dbReference type="EMBL" id="CP000830">
    <property type="protein sequence ID" value="ABV94889.1"/>
    <property type="molecule type" value="Genomic_DNA"/>
</dbReference>
<dbReference type="eggNOG" id="COG0179">
    <property type="taxonomic scope" value="Bacteria"/>
</dbReference>
<keyword evidence="2" id="KW-1185">Reference proteome</keyword>
<accession>A8LLY0</accession>
<dbReference type="Pfam" id="PF11010">
    <property type="entry name" value="DUF2848"/>
    <property type="match status" value="1"/>
</dbReference>
<dbReference type="STRING" id="398580.Dshi_3156"/>
<dbReference type="OrthoDB" id="9792678at2"/>
<sequence>MRFDTPTGPLEVTLSAAHVAGWTGRDRAAVDHHIAELAEIGVPPPSDVPLYYRVARDLLTQAEEVQVLGPDTSGEVEPLILRVDGALWLGLASDHTDRALEAVSVAASKQICAKPVGRGLWPLAEVESHLDQLRLTCDIEEGGDWVRYQEGTLASIRPLPELIAGAGLGEGAAMLCGTLAAKGGVRPAARYRMSLIDPVRDRALSLAYAVTTLPVVA</sequence>
<gene>
    <name evidence="1" type="ordered locus">Dshi_3156</name>
</gene>
<name>A8LLY0_DINSH</name>
<proteinExistence type="predicted"/>
<reference evidence="2" key="1">
    <citation type="journal article" date="2010" name="ISME J.">
        <title>The complete genome sequence of the algal symbiont Dinoroseobacter shibae: a hitchhiker's guide to life in the sea.</title>
        <authorList>
            <person name="Wagner-Dobler I."/>
            <person name="Ballhausen B."/>
            <person name="Berger M."/>
            <person name="Brinkhoff T."/>
            <person name="Buchholz I."/>
            <person name="Bunk B."/>
            <person name="Cypionka H."/>
            <person name="Daniel R."/>
            <person name="Drepper T."/>
            <person name="Gerdts G."/>
            <person name="Hahnke S."/>
            <person name="Han C."/>
            <person name="Jahn D."/>
            <person name="Kalhoefer D."/>
            <person name="Kiss H."/>
            <person name="Klenk H.P."/>
            <person name="Kyrpides N."/>
            <person name="Liebl W."/>
            <person name="Liesegang H."/>
            <person name="Meincke L."/>
            <person name="Pati A."/>
            <person name="Petersen J."/>
            <person name="Piekarski T."/>
            <person name="Pommerenke C."/>
            <person name="Pradella S."/>
            <person name="Pukall R."/>
            <person name="Rabus R."/>
            <person name="Stackebrandt E."/>
            <person name="Thole S."/>
            <person name="Thompson L."/>
            <person name="Tielen P."/>
            <person name="Tomasch J."/>
            <person name="von Jan M."/>
            <person name="Wanphrut N."/>
            <person name="Wichels A."/>
            <person name="Zech H."/>
            <person name="Simon M."/>
        </authorList>
    </citation>
    <scope>NUCLEOTIDE SEQUENCE [LARGE SCALE GENOMIC DNA]</scope>
    <source>
        <strain evidence="2">DSM 16493 / NCIMB 14021 / DFL 12</strain>
    </source>
</reference>
<dbReference type="KEGG" id="dsh:Dshi_3156"/>
<dbReference type="InterPro" id="IPR021269">
    <property type="entry name" value="DUF2848"/>
</dbReference>
<evidence type="ECO:0000313" key="2">
    <source>
        <dbReference type="Proteomes" id="UP000006833"/>
    </source>
</evidence>
<dbReference type="AlphaFoldDB" id="A8LLY0"/>
<protein>
    <recommendedName>
        <fullName evidence="3">DUF2848 domain-containing protein</fullName>
    </recommendedName>
</protein>
<dbReference type="HOGENOM" id="CLU_074521_0_0_5"/>
<evidence type="ECO:0000313" key="1">
    <source>
        <dbReference type="EMBL" id="ABV94889.1"/>
    </source>
</evidence>
<dbReference type="Proteomes" id="UP000006833">
    <property type="component" value="Chromosome"/>
</dbReference>